<dbReference type="InterPro" id="IPR015956">
    <property type="entry name" value="Peniciliin-bd_prot_C_sf"/>
</dbReference>
<evidence type="ECO:0000256" key="6">
    <source>
        <dbReference type="ARBA" id="ARBA00022670"/>
    </source>
</evidence>
<feature type="chain" id="PRO_5026326446" description="serine-type D-Ala-D-Ala carboxypeptidase" evidence="16">
    <location>
        <begin position="30"/>
        <end position="445"/>
    </location>
</feature>
<gene>
    <name evidence="18" type="ORF">G7058_05580</name>
</gene>
<dbReference type="UniPathway" id="UPA00219"/>
<accession>A0A6G7WH35</accession>
<dbReference type="Proteomes" id="UP000501830">
    <property type="component" value="Chromosome"/>
</dbReference>
<keyword evidence="9" id="KW-0133">Cell shape</keyword>
<evidence type="ECO:0000313" key="19">
    <source>
        <dbReference type="Proteomes" id="UP000501830"/>
    </source>
</evidence>
<evidence type="ECO:0000256" key="12">
    <source>
        <dbReference type="ARBA" id="ARBA00034000"/>
    </source>
</evidence>
<dbReference type="EMBL" id="CP049889">
    <property type="protein sequence ID" value="QIK51563.1"/>
    <property type="molecule type" value="Genomic_DNA"/>
</dbReference>
<dbReference type="InterPro" id="IPR012907">
    <property type="entry name" value="Peptidase_S11_C"/>
</dbReference>
<feature type="active site" description="Proton acceptor" evidence="13">
    <location>
        <position position="68"/>
    </location>
</feature>
<evidence type="ECO:0000256" key="16">
    <source>
        <dbReference type="SAM" id="SignalP"/>
    </source>
</evidence>
<evidence type="ECO:0000256" key="13">
    <source>
        <dbReference type="PIRSR" id="PIRSR618044-1"/>
    </source>
</evidence>
<evidence type="ECO:0000256" key="1">
    <source>
        <dbReference type="ARBA" id="ARBA00003217"/>
    </source>
</evidence>
<dbReference type="GeneID" id="94552743"/>
<comment type="pathway">
    <text evidence="2">Cell wall biogenesis; peptidoglycan biosynthesis.</text>
</comment>
<keyword evidence="8" id="KW-0378">Hydrolase</keyword>
<keyword evidence="10" id="KW-0573">Peptidoglycan synthesis</keyword>
<feature type="active site" evidence="13">
    <location>
        <position position="129"/>
    </location>
</feature>
<dbReference type="InterPro" id="IPR037167">
    <property type="entry name" value="Peptidase_S11_C_sf"/>
</dbReference>
<dbReference type="SUPFAM" id="SSF56601">
    <property type="entry name" value="beta-lactamase/transpeptidase-like"/>
    <property type="match status" value="1"/>
</dbReference>
<keyword evidence="5 18" id="KW-0121">Carboxypeptidase</keyword>
<evidence type="ECO:0000256" key="9">
    <source>
        <dbReference type="ARBA" id="ARBA00022960"/>
    </source>
</evidence>
<comment type="similarity">
    <text evidence="3 15">Belongs to the peptidase S11 family.</text>
</comment>
<keyword evidence="6" id="KW-0645">Protease</keyword>
<name>A0A6G7WH35_9LACT</name>
<evidence type="ECO:0000256" key="2">
    <source>
        <dbReference type="ARBA" id="ARBA00004752"/>
    </source>
</evidence>
<comment type="function">
    <text evidence="1">Removes C-terminal D-alanyl residues from sugar-peptide cell wall precursors.</text>
</comment>
<evidence type="ECO:0000256" key="10">
    <source>
        <dbReference type="ARBA" id="ARBA00022984"/>
    </source>
</evidence>
<dbReference type="PANTHER" id="PTHR21581">
    <property type="entry name" value="D-ALANYL-D-ALANINE CARBOXYPEPTIDASE"/>
    <property type="match status" value="1"/>
</dbReference>
<evidence type="ECO:0000256" key="11">
    <source>
        <dbReference type="ARBA" id="ARBA00023316"/>
    </source>
</evidence>
<organism evidence="18 19">
    <name type="scientific">Jeotgalibaca porci</name>
    <dbReference type="NCBI Taxonomy" id="1868793"/>
    <lineage>
        <taxon>Bacteria</taxon>
        <taxon>Bacillati</taxon>
        <taxon>Bacillota</taxon>
        <taxon>Bacilli</taxon>
        <taxon>Lactobacillales</taxon>
        <taxon>Carnobacteriaceae</taxon>
        <taxon>Jeotgalibaca</taxon>
    </lineage>
</organism>
<reference evidence="18 19" key="1">
    <citation type="journal article" date="2017" name="Int. J. Syst. Evol. Microbiol.">
        <title>Jeotgalibaca porci sp. nov. and Jeotgalibaca arthritidis sp. nov., isolated from pigs, and emended description of the genus Jeotgalibaca.</title>
        <authorList>
            <person name="Zamora L."/>
            <person name="Perez-Sancho M."/>
            <person name="Dominguez L."/>
            <person name="Fernandez-Garayzabal J.F."/>
            <person name="Vela A.I."/>
        </authorList>
    </citation>
    <scope>NUCLEOTIDE SEQUENCE [LARGE SCALE GENOMIC DNA]</scope>
    <source>
        <strain evidence="18 19">CCUG 69148</strain>
    </source>
</reference>
<dbReference type="KEGG" id="jpo:G7058_05580"/>
<dbReference type="InterPro" id="IPR012338">
    <property type="entry name" value="Beta-lactam/transpept-like"/>
</dbReference>
<feature type="active site" description="Acyl-ester intermediate" evidence="13">
    <location>
        <position position="65"/>
    </location>
</feature>
<dbReference type="InterPro" id="IPR018044">
    <property type="entry name" value="Peptidase_S11"/>
</dbReference>
<dbReference type="RefSeq" id="WP_166062619.1">
    <property type="nucleotide sequence ID" value="NZ_CP049889.1"/>
</dbReference>
<proteinExistence type="inferred from homology"/>
<dbReference type="GO" id="GO:0071555">
    <property type="term" value="P:cell wall organization"/>
    <property type="evidence" value="ECO:0007669"/>
    <property type="project" value="UniProtKB-KW"/>
</dbReference>
<sequence>MIKYNKWTTRLLSGSLLASIFLAVPEAAAAVEPIEVSSEAAFVIDNETNKILLNQNGDASLYIASMTKMIPLYLVHEAIEAGTIAWDTPVPISDYAFAISQNYELSNVPLRKDFTYTVKDLYEAMVVYSANGATIAVAELIAGSEPAFVDMMKEKLDAWGVTGHALYNTTGLPNHYAAELGNLYPNAPVDEENKMTARGIATVADHLLDDYPEVLEVAKIEDKVFMEGSGDEIHMMTYNLMLPNQPYARAGVDGLKTGTTDASGASFTGTALQDDMRVITVVIGAEDNDGRFGETARLMDFAFGNFEKVQIASSGDAVATEEKLTIAKGKEETVGLIYNEDIFVVTPKTEEERVVATELTLNSELLNADGLIEAPIEKGTTVGNVALSIEGDDLGYLDGTQNEATVAVERTVEKANFLVLAWRWVANTAANGWNSVTDFVGGFFS</sequence>
<dbReference type="GO" id="GO:0009252">
    <property type="term" value="P:peptidoglycan biosynthetic process"/>
    <property type="evidence" value="ECO:0007669"/>
    <property type="project" value="UniProtKB-UniPathway"/>
</dbReference>
<dbReference type="PRINTS" id="PR00725">
    <property type="entry name" value="DADACBPTASE1"/>
</dbReference>
<protein>
    <recommendedName>
        <fullName evidence="4">serine-type D-Ala-D-Ala carboxypeptidase</fullName>
        <ecNumber evidence="4">3.4.16.4</ecNumber>
    </recommendedName>
</protein>
<dbReference type="AlphaFoldDB" id="A0A6G7WH35"/>
<evidence type="ECO:0000259" key="17">
    <source>
        <dbReference type="SMART" id="SM00936"/>
    </source>
</evidence>
<dbReference type="Gene3D" id="2.60.410.10">
    <property type="entry name" value="D-Ala-D-Ala carboxypeptidase, C-terminal domain"/>
    <property type="match status" value="1"/>
</dbReference>
<dbReference type="SMART" id="SM00936">
    <property type="entry name" value="PBP5_C"/>
    <property type="match status" value="1"/>
</dbReference>
<feature type="domain" description="Peptidase S11 D-Ala-D-Ala carboxypeptidase A C-terminal" evidence="17">
    <location>
        <begin position="306"/>
        <end position="414"/>
    </location>
</feature>
<dbReference type="PANTHER" id="PTHR21581:SF11">
    <property type="entry name" value="D-ALANYL-D-ALANINE CARBOXYPEPTIDASE DACA"/>
    <property type="match status" value="1"/>
</dbReference>
<feature type="binding site" evidence="14">
    <location>
        <position position="256"/>
    </location>
    <ligand>
        <name>substrate</name>
    </ligand>
</feature>
<evidence type="ECO:0000313" key="18">
    <source>
        <dbReference type="EMBL" id="QIK51563.1"/>
    </source>
</evidence>
<keyword evidence="7 16" id="KW-0732">Signal</keyword>
<dbReference type="InterPro" id="IPR001967">
    <property type="entry name" value="Peptidase_S11_N"/>
</dbReference>
<dbReference type="Pfam" id="PF07943">
    <property type="entry name" value="PBP5_C"/>
    <property type="match status" value="1"/>
</dbReference>
<evidence type="ECO:0000256" key="14">
    <source>
        <dbReference type="PIRSR" id="PIRSR618044-2"/>
    </source>
</evidence>
<keyword evidence="19" id="KW-1185">Reference proteome</keyword>
<dbReference type="Pfam" id="PF00768">
    <property type="entry name" value="Peptidase_S11"/>
    <property type="match status" value="1"/>
</dbReference>
<dbReference type="EC" id="3.4.16.4" evidence="4"/>
<dbReference type="SUPFAM" id="SSF69189">
    <property type="entry name" value="Penicillin-binding protein associated domain"/>
    <property type="match status" value="1"/>
</dbReference>
<feature type="signal peptide" evidence="16">
    <location>
        <begin position="1"/>
        <end position="29"/>
    </location>
</feature>
<evidence type="ECO:0000256" key="3">
    <source>
        <dbReference type="ARBA" id="ARBA00007164"/>
    </source>
</evidence>
<keyword evidence="11" id="KW-0961">Cell wall biogenesis/degradation</keyword>
<evidence type="ECO:0000256" key="5">
    <source>
        <dbReference type="ARBA" id="ARBA00022645"/>
    </source>
</evidence>
<dbReference type="GO" id="GO:0008360">
    <property type="term" value="P:regulation of cell shape"/>
    <property type="evidence" value="ECO:0007669"/>
    <property type="project" value="UniProtKB-KW"/>
</dbReference>
<evidence type="ECO:0000256" key="7">
    <source>
        <dbReference type="ARBA" id="ARBA00022729"/>
    </source>
</evidence>
<dbReference type="GO" id="GO:0006508">
    <property type="term" value="P:proteolysis"/>
    <property type="evidence" value="ECO:0007669"/>
    <property type="project" value="UniProtKB-KW"/>
</dbReference>
<dbReference type="Gene3D" id="3.40.710.10">
    <property type="entry name" value="DD-peptidase/beta-lactamase superfamily"/>
    <property type="match status" value="1"/>
</dbReference>
<evidence type="ECO:0000256" key="8">
    <source>
        <dbReference type="ARBA" id="ARBA00022801"/>
    </source>
</evidence>
<comment type="catalytic activity">
    <reaction evidence="12">
        <text>Preferential cleavage: (Ac)2-L-Lys-D-Ala-|-D-Ala. Also transpeptidation of peptidyl-alanyl moieties that are N-acyl substituents of D-alanine.</text>
        <dbReference type="EC" id="3.4.16.4"/>
    </reaction>
</comment>
<evidence type="ECO:0000256" key="4">
    <source>
        <dbReference type="ARBA" id="ARBA00012448"/>
    </source>
</evidence>
<evidence type="ECO:0000256" key="15">
    <source>
        <dbReference type="RuleBase" id="RU004016"/>
    </source>
</evidence>
<dbReference type="GO" id="GO:0009002">
    <property type="term" value="F:serine-type D-Ala-D-Ala carboxypeptidase activity"/>
    <property type="evidence" value="ECO:0007669"/>
    <property type="project" value="UniProtKB-EC"/>
</dbReference>